<reference evidence="1 2" key="1">
    <citation type="journal article" date="2016" name="Nat. Commun.">
        <title>Thousands of microbial genomes shed light on interconnected biogeochemical processes in an aquifer system.</title>
        <authorList>
            <person name="Anantharaman K."/>
            <person name="Brown C.T."/>
            <person name="Hug L.A."/>
            <person name="Sharon I."/>
            <person name="Castelle C.J."/>
            <person name="Probst A.J."/>
            <person name="Thomas B.C."/>
            <person name="Singh A."/>
            <person name="Wilkins M.J."/>
            <person name="Karaoz U."/>
            <person name="Brodie E.L."/>
            <person name="Williams K.H."/>
            <person name="Hubbard S.S."/>
            <person name="Banfield J.F."/>
        </authorList>
    </citation>
    <scope>NUCLEOTIDE SEQUENCE [LARGE SCALE GENOMIC DNA]</scope>
</reference>
<proteinExistence type="predicted"/>
<gene>
    <name evidence="1" type="ORF">A2754_00020</name>
</gene>
<evidence type="ECO:0000313" key="1">
    <source>
        <dbReference type="EMBL" id="OGH68739.1"/>
    </source>
</evidence>
<organism evidence="1 2">
    <name type="scientific">Candidatus Magasanikbacteria bacterium RIFCSPHIGHO2_01_FULL_47_8</name>
    <dbReference type="NCBI Taxonomy" id="1798673"/>
    <lineage>
        <taxon>Bacteria</taxon>
        <taxon>Candidatus Magasanikiibacteriota</taxon>
    </lineage>
</organism>
<evidence type="ECO:0008006" key="3">
    <source>
        <dbReference type="Google" id="ProtNLM"/>
    </source>
</evidence>
<sequence length="76" mass="8448">MDKYSMTCSCGDVVSVDAGSQEEAVSKMKEMWTTEMIAQHFAEKHPGQEVITKEQCDAMIDQELKKEEAPSTDSGM</sequence>
<dbReference type="Proteomes" id="UP000177953">
    <property type="component" value="Unassembled WGS sequence"/>
</dbReference>
<name>A0A1F6MAV0_9BACT</name>
<dbReference type="AlphaFoldDB" id="A0A1F6MAV0"/>
<evidence type="ECO:0000313" key="2">
    <source>
        <dbReference type="Proteomes" id="UP000177953"/>
    </source>
</evidence>
<accession>A0A1F6MAV0</accession>
<comment type="caution">
    <text evidence="1">The sequence shown here is derived from an EMBL/GenBank/DDBJ whole genome shotgun (WGS) entry which is preliminary data.</text>
</comment>
<protein>
    <recommendedName>
        <fullName evidence="3">DUF1059 domain-containing protein</fullName>
    </recommendedName>
</protein>
<dbReference type="EMBL" id="MFPU01000083">
    <property type="protein sequence ID" value="OGH68739.1"/>
    <property type="molecule type" value="Genomic_DNA"/>
</dbReference>